<sequence length="223" mass="25683">MDQEDFMGIRTGEPLELEVAPGRYVLGFAYSNAVKDEILFKASILAASGLGRLFPNGNVSYRTRYNLYRLDEVRHKRYQGYLQAIFEALKPVFIYVCSLYQAHAYIGTRKELTPVEWRLVLLYTTPHTSPSTSAYVYLRNDGAWLRKTHFDTALHDEYGKGERAAMILGTYPYQELVRSALTLVLETMQINPQALDQLREAEKALQGLLHRQPHRILSIRKPR</sequence>
<name>A0A1G1WMU2_9BACT</name>
<evidence type="ECO:0000313" key="1">
    <source>
        <dbReference type="EMBL" id="OGY28690.1"/>
    </source>
</evidence>
<proteinExistence type="predicted"/>
<dbReference type="EMBL" id="MHCX01000045">
    <property type="protein sequence ID" value="OGY28690.1"/>
    <property type="molecule type" value="Genomic_DNA"/>
</dbReference>
<organism evidence="1 2">
    <name type="scientific">Candidatus Woykebacteria bacterium RIFCSPHIGHO2_02_FULL_43_16b</name>
    <dbReference type="NCBI Taxonomy" id="1802601"/>
    <lineage>
        <taxon>Bacteria</taxon>
        <taxon>Candidatus Woykeibacteriota</taxon>
    </lineage>
</organism>
<gene>
    <name evidence="1" type="ORF">A3J50_01070</name>
</gene>
<dbReference type="AlphaFoldDB" id="A0A1G1WMU2"/>
<evidence type="ECO:0000313" key="2">
    <source>
        <dbReference type="Proteomes" id="UP000177821"/>
    </source>
</evidence>
<accession>A0A1G1WMU2</accession>
<protein>
    <submittedName>
        <fullName evidence="1">Uncharacterized protein</fullName>
    </submittedName>
</protein>
<dbReference type="Proteomes" id="UP000177821">
    <property type="component" value="Unassembled WGS sequence"/>
</dbReference>
<reference evidence="1 2" key="1">
    <citation type="journal article" date="2016" name="Nat. Commun.">
        <title>Thousands of microbial genomes shed light on interconnected biogeochemical processes in an aquifer system.</title>
        <authorList>
            <person name="Anantharaman K."/>
            <person name="Brown C.T."/>
            <person name="Hug L.A."/>
            <person name="Sharon I."/>
            <person name="Castelle C.J."/>
            <person name="Probst A.J."/>
            <person name="Thomas B.C."/>
            <person name="Singh A."/>
            <person name="Wilkins M.J."/>
            <person name="Karaoz U."/>
            <person name="Brodie E.L."/>
            <person name="Williams K.H."/>
            <person name="Hubbard S.S."/>
            <person name="Banfield J.F."/>
        </authorList>
    </citation>
    <scope>NUCLEOTIDE SEQUENCE [LARGE SCALE GENOMIC DNA]</scope>
</reference>
<comment type="caution">
    <text evidence="1">The sequence shown here is derived from an EMBL/GenBank/DDBJ whole genome shotgun (WGS) entry which is preliminary data.</text>
</comment>